<dbReference type="PANTHER" id="PTHR31403:SF53">
    <property type="entry name" value="PHOSPHOLIPASE A1-IGAMMA2, CHLOROPLASTIC-LIKE"/>
    <property type="match status" value="1"/>
</dbReference>
<dbReference type="GO" id="GO:0047714">
    <property type="term" value="F:galactolipase activity"/>
    <property type="evidence" value="ECO:0007669"/>
    <property type="project" value="UniProtKB-ARBA"/>
</dbReference>
<dbReference type="InterPro" id="IPR029058">
    <property type="entry name" value="AB_hydrolase_fold"/>
</dbReference>
<gene>
    <name evidence="10" type="ORF">R3W88_000861</name>
</gene>
<sequence length="353" mass="41166">MIDPIDPLLQADLIRYRDMLQACHNAYDFDHRCKIDPSFFFKIATVHDLDHIFSIDPNFFSKVTSGEKHGYDVSNYISFKCPHSFKYSTYLGRRDIKIAWHKTTMDVEEIPNIMDLQRPTRYYNMSSRDLTIKIEAGLLKIYTRKQDQCNVCKLSAREHVLNEVKRLINRYSNEELSITMEGHSLGGGLTMISAYDSAEIRLDYEDGCVIPLCVFSFSGPRVGKMRFKQRLERLGVKVLTVVNKHDFEVQTRLIQKLGDYFWSYWHVGEEIILDHNISPSLKEMHNLTYITDLEVHLDLLNWFQGKGKGFLIRNRGDINLARKVTNSMIKTYIEIINGGKFMKFDSNMKALSY</sequence>
<evidence type="ECO:0000256" key="4">
    <source>
        <dbReference type="ARBA" id="ARBA00022640"/>
    </source>
</evidence>
<keyword evidence="5" id="KW-0378">Hydrolase</keyword>
<dbReference type="CDD" id="cd00519">
    <property type="entry name" value="Lipase_3"/>
    <property type="match status" value="1"/>
</dbReference>
<dbReference type="GO" id="GO:0008970">
    <property type="term" value="F:phospholipase A1 activity"/>
    <property type="evidence" value="ECO:0007669"/>
    <property type="project" value="UniProtKB-ARBA"/>
</dbReference>
<comment type="similarity">
    <text evidence="2">Belongs to the AB hydrolase superfamily. Lipase family.</text>
</comment>
<keyword evidence="6" id="KW-0809">Transit peptide</keyword>
<keyword evidence="8" id="KW-0443">Lipid metabolism</keyword>
<evidence type="ECO:0000256" key="7">
    <source>
        <dbReference type="ARBA" id="ARBA00022963"/>
    </source>
</evidence>
<evidence type="ECO:0000256" key="8">
    <source>
        <dbReference type="ARBA" id="ARBA00023098"/>
    </source>
</evidence>
<dbReference type="PANTHER" id="PTHR31403">
    <property type="entry name" value="PHOSPHOLIPASE A1-IBETA2, CHLOROPLASTIC"/>
    <property type="match status" value="1"/>
</dbReference>
<keyword evidence="11" id="KW-1185">Reference proteome</keyword>
<evidence type="ECO:0000256" key="6">
    <source>
        <dbReference type="ARBA" id="ARBA00022946"/>
    </source>
</evidence>
<name>A0AAV9MJH7_9SOLN</name>
<evidence type="ECO:0000313" key="11">
    <source>
        <dbReference type="Proteomes" id="UP001311915"/>
    </source>
</evidence>
<evidence type="ECO:0000313" key="10">
    <source>
        <dbReference type="EMBL" id="KAK4737164.1"/>
    </source>
</evidence>
<dbReference type="Gene3D" id="3.40.50.1820">
    <property type="entry name" value="alpha/beta hydrolase"/>
    <property type="match status" value="1"/>
</dbReference>
<dbReference type="GO" id="GO:0016042">
    <property type="term" value="P:lipid catabolic process"/>
    <property type="evidence" value="ECO:0007669"/>
    <property type="project" value="UniProtKB-KW"/>
</dbReference>
<feature type="domain" description="Fungal lipase-type" evidence="9">
    <location>
        <begin position="125"/>
        <end position="247"/>
    </location>
</feature>
<organism evidence="10 11">
    <name type="scientific">Solanum pinnatisectum</name>
    <name type="common">tansyleaf nightshade</name>
    <dbReference type="NCBI Taxonomy" id="50273"/>
    <lineage>
        <taxon>Eukaryota</taxon>
        <taxon>Viridiplantae</taxon>
        <taxon>Streptophyta</taxon>
        <taxon>Embryophyta</taxon>
        <taxon>Tracheophyta</taxon>
        <taxon>Spermatophyta</taxon>
        <taxon>Magnoliopsida</taxon>
        <taxon>eudicotyledons</taxon>
        <taxon>Gunneridae</taxon>
        <taxon>Pentapetalae</taxon>
        <taxon>asterids</taxon>
        <taxon>lamiids</taxon>
        <taxon>Solanales</taxon>
        <taxon>Solanaceae</taxon>
        <taxon>Solanoideae</taxon>
        <taxon>Solaneae</taxon>
        <taxon>Solanum</taxon>
    </lineage>
</organism>
<keyword evidence="7" id="KW-0442">Lipid degradation</keyword>
<protein>
    <recommendedName>
        <fullName evidence="9">Fungal lipase-type domain-containing protein</fullName>
    </recommendedName>
</protein>
<evidence type="ECO:0000259" key="9">
    <source>
        <dbReference type="Pfam" id="PF01764"/>
    </source>
</evidence>
<evidence type="ECO:0000256" key="3">
    <source>
        <dbReference type="ARBA" id="ARBA00022528"/>
    </source>
</evidence>
<dbReference type="InterPro" id="IPR002921">
    <property type="entry name" value="Fungal_lipase-type"/>
</dbReference>
<dbReference type="Proteomes" id="UP001311915">
    <property type="component" value="Unassembled WGS sequence"/>
</dbReference>
<dbReference type="AlphaFoldDB" id="A0AAV9MJH7"/>
<keyword evidence="3" id="KW-0150">Chloroplast</keyword>
<dbReference type="GO" id="GO:0009507">
    <property type="term" value="C:chloroplast"/>
    <property type="evidence" value="ECO:0007669"/>
    <property type="project" value="UniProtKB-SubCell"/>
</dbReference>
<dbReference type="SUPFAM" id="SSF53474">
    <property type="entry name" value="alpha/beta-Hydrolases"/>
    <property type="match status" value="1"/>
</dbReference>
<evidence type="ECO:0000256" key="2">
    <source>
        <dbReference type="ARBA" id="ARBA00010701"/>
    </source>
</evidence>
<accession>A0AAV9MJH7</accession>
<keyword evidence="4" id="KW-0934">Plastid</keyword>
<dbReference type="Pfam" id="PF01764">
    <property type="entry name" value="Lipase_3"/>
    <property type="match status" value="1"/>
</dbReference>
<evidence type="ECO:0000256" key="5">
    <source>
        <dbReference type="ARBA" id="ARBA00022801"/>
    </source>
</evidence>
<comment type="subcellular location">
    <subcellularLocation>
        <location evidence="1">Plastid</location>
        <location evidence="1">Chloroplast</location>
    </subcellularLocation>
</comment>
<proteinExistence type="inferred from homology"/>
<dbReference type="EMBL" id="JAWPEI010000001">
    <property type="protein sequence ID" value="KAK4737164.1"/>
    <property type="molecule type" value="Genomic_DNA"/>
</dbReference>
<comment type="caution">
    <text evidence="10">The sequence shown here is derived from an EMBL/GenBank/DDBJ whole genome shotgun (WGS) entry which is preliminary data.</text>
</comment>
<reference evidence="10 11" key="1">
    <citation type="submission" date="2023-10" db="EMBL/GenBank/DDBJ databases">
        <title>Genome-Wide Identification Analysis in wild type Solanum Pinnatisectum Reveals Some Genes Defensing Phytophthora Infestans.</title>
        <authorList>
            <person name="Sun C."/>
        </authorList>
    </citation>
    <scope>NUCLEOTIDE SEQUENCE [LARGE SCALE GENOMIC DNA]</scope>
    <source>
        <strain evidence="10">LQN</strain>
        <tissue evidence="10">Leaf</tissue>
    </source>
</reference>
<evidence type="ECO:0000256" key="1">
    <source>
        <dbReference type="ARBA" id="ARBA00004229"/>
    </source>
</evidence>